<gene>
    <name evidence="2" type="ORF">JAAARDRAFT_140378</name>
</gene>
<name>A0A067PC40_9AGAM</name>
<protein>
    <recommendedName>
        <fullName evidence="4">FAD/NAD(P)-binding domain-containing protein</fullName>
    </recommendedName>
</protein>
<dbReference type="InParanoid" id="A0A067PC40"/>
<dbReference type="SUPFAM" id="SSF51905">
    <property type="entry name" value="FAD/NAD(P)-binding domain"/>
    <property type="match status" value="2"/>
</dbReference>
<dbReference type="PANTHER" id="PTHR43539">
    <property type="entry name" value="FLAVIN-BINDING MONOOXYGENASE-LIKE PROTEIN (AFU_ORTHOLOGUE AFUA_4G09220)"/>
    <property type="match status" value="1"/>
</dbReference>
<dbReference type="OrthoDB" id="74360at2759"/>
<dbReference type="InterPro" id="IPR036188">
    <property type="entry name" value="FAD/NAD-bd_sf"/>
</dbReference>
<accession>A0A067PC40</accession>
<dbReference type="EMBL" id="KL197749">
    <property type="protein sequence ID" value="KDQ51395.1"/>
    <property type="molecule type" value="Genomic_DNA"/>
</dbReference>
<proteinExistence type="predicted"/>
<dbReference type="InterPro" id="IPR050982">
    <property type="entry name" value="Auxin_biosynth/cation_transpt"/>
</dbReference>
<dbReference type="HOGENOM" id="CLU_015676_1_0_1"/>
<dbReference type="STRING" id="933084.A0A067PC40"/>
<dbReference type="GO" id="GO:0050660">
    <property type="term" value="F:flavin adenine dinucleotide binding"/>
    <property type="evidence" value="ECO:0007669"/>
    <property type="project" value="TreeGrafter"/>
</dbReference>
<dbReference type="Gene3D" id="3.50.50.60">
    <property type="entry name" value="FAD/NAD(P)-binding domain"/>
    <property type="match status" value="1"/>
</dbReference>
<evidence type="ECO:0008006" key="4">
    <source>
        <dbReference type="Google" id="ProtNLM"/>
    </source>
</evidence>
<evidence type="ECO:0000313" key="2">
    <source>
        <dbReference type="EMBL" id="KDQ51395.1"/>
    </source>
</evidence>
<dbReference type="Pfam" id="PF13738">
    <property type="entry name" value="Pyr_redox_3"/>
    <property type="match status" value="1"/>
</dbReference>
<dbReference type="PRINTS" id="PR00411">
    <property type="entry name" value="PNDRDTASEI"/>
</dbReference>
<sequence length="643" mass="71065">MAAAATPIGNALSELDPQESVSRIGVSILAGLSASQTNSILPTLDRLGVKSLPSDLDALQIASSWFVAFSRYAQAGDVGGVSSLLVEDAFWRDILALTWDFRTLQGAPKIKQFLTDRLASSNLASFKLNEPTVQLQVPYPDLAWIQGLFTFETTVGLASGVFRLVPTPTHNGLVWKAHTILTNLEDLKGFPELTGPLRDHEPNHGKWVDKRKKELEYADRNPKVLIIGGGQSGLDVAARLKHLGIDTLVVEKQPRIGNQWRYRYEALCLHDPVWYDHMPYIPFPASWPVYTPAQKLADWLESYAHSMELNVWTSSTVTAARQDATTKKWTVTVERKGVNGEGEQRTFTVNHLVFAVGIGGGNPYKPVYPGMDEFEGQILHSSEHKSARDHIGKKVVVIGACTSGHDISADYVEHGVDVTMYQRSSTYIMSTKHGMPLLLALYSENAPPTDIADRVNASFPNSLLKYVHQRITKDIALADQETLAGLTKRGFRLSFGDEGSGFLLLAWKRAGGYYLDVGASQLIIDGKIKLKNDSPIERFTKKGLKFENGSELEADVVLFASGYGDPRDSVRRVLGDELGSKVKQLWGLNAEGEINGVWRDLGVENLWFMMGNLALCRFHSKHLALQIKAIEEGVFGTRYSLAE</sequence>
<evidence type="ECO:0000313" key="3">
    <source>
        <dbReference type="Proteomes" id="UP000027265"/>
    </source>
</evidence>
<dbReference type="PANTHER" id="PTHR43539:SF68">
    <property type="entry name" value="FLAVIN-BINDING MONOOXYGENASE-LIKE PROTEIN (AFU_ORTHOLOGUE AFUA_4G09220)"/>
    <property type="match status" value="1"/>
</dbReference>
<dbReference type="AlphaFoldDB" id="A0A067PC40"/>
<dbReference type="Proteomes" id="UP000027265">
    <property type="component" value="Unassembled WGS sequence"/>
</dbReference>
<evidence type="ECO:0000256" key="1">
    <source>
        <dbReference type="ARBA" id="ARBA00023002"/>
    </source>
</evidence>
<keyword evidence="3" id="KW-1185">Reference proteome</keyword>
<organism evidence="2 3">
    <name type="scientific">Jaapia argillacea MUCL 33604</name>
    <dbReference type="NCBI Taxonomy" id="933084"/>
    <lineage>
        <taxon>Eukaryota</taxon>
        <taxon>Fungi</taxon>
        <taxon>Dikarya</taxon>
        <taxon>Basidiomycota</taxon>
        <taxon>Agaricomycotina</taxon>
        <taxon>Agaricomycetes</taxon>
        <taxon>Agaricomycetidae</taxon>
        <taxon>Jaapiales</taxon>
        <taxon>Jaapiaceae</taxon>
        <taxon>Jaapia</taxon>
    </lineage>
</organism>
<dbReference type="GO" id="GO:0004497">
    <property type="term" value="F:monooxygenase activity"/>
    <property type="evidence" value="ECO:0007669"/>
    <property type="project" value="TreeGrafter"/>
</dbReference>
<reference evidence="3" key="1">
    <citation type="journal article" date="2014" name="Proc. Natl. Acad. Sci. U.S.A.">
        <title>Extensive sampling of basidiomycete genomes demonstrates inadequacy of the white-rot/brown-rot paradigm for wood decay fungi.</title>
        <authorList>
            <person name="Riley R."/>
            <person name="Salamov A.A."/>
            <person name="Brown D.W."/>
            <person name="Nagy L.G."/>
            <person name="Floudas D."/>
            <person name="Held B.W."/>
            <person name="Levasseur A."/>
            <person name="Lombard V."/>
            <person name="Morin E."/>
            <person name="Otillar R."/>
            <person name="Lindquist E.A."/>
            <person name="Sun H."/>
            <person name="LaButti K.M."/>
            <person name="Schmutz J."/>
            <person name="Jabbour D."/>
            <person name="Luo H."/>
            <person name="Baker S.E."/>
            <person name="Pisabarro A.G."/>
            <person name="Walton J.D."/>
            <person name="Blanchette R.A."/>
            <person name="Henrissat B."/>
            <person name="Martin F."/>
            <person name="Cullen D."/>
            <person name="Hibbett D.S."/>
            <person name="Grigoriev I.V."/>
        </authorList>
    </citation>
    <scope>NUCLEOTIDE SEQUENCE [LARGE SCALE GENOMIC DNA]</scope>
    <source>
        <strain evidence="3">MUCL 33604</strain>
    </source>
</reference>
<keyword evidence="1" id="KW-0560">Oxidoreductase</keyword>